<protein>
    <submittedName>
        <fullName evidence="2">Uncharacterized protein</fullName>
    </submittedName>
</protein>
<reference evidence="2 3" key="1">
    <citation type="submission" date="2019-12" db="EMBL/GenBank/DDBJ databases">
        <authorList>
            <person name="Wolfe R."/>
            <person name="Danczak R."/>
            <person name="Wilkins M."/>
        </authorList>
    </citation>
    <scope>NUCLEOTIDE SEQUENCE [LARGE SCALE GENOMIC DNA]</scope>
    <source>
        <strain evidence="2">X2_MaxBin.013</strain>
    </source>
</reference>
<dbReference type="Proteomes" id="UP000488506">
    <property type="component" value="Unassembled WGS sequence"/>
</dbReference>
<feature type="transmembrane region" description="Helical" evidence="1">
    <location>
        <begin position="7"/>
        <end position="27"/>
    </location>
</feature>
<accession>A0A833KZN3</accession>
<evidence type="ECO:0000256" key="1">
    <source>
        <dbReference type="SAM" id="Phobius"/>
    </source>
</evidence>
<name>A0A833KZN3_UNCSA</name>
<sequence>MIKQIKIQLLLLVLLLLVIMVFGILLYKSFVEWKQIRDFSWSISSDIENIIKNKKNLPQIKEEGIKFFEKEYLFTDKATIFLIITEYDTQHYKYTDYLEYFEHERNLKKEKEQFDRLAIGKHYGEVYFNGYFNRTFYVKNIKHKKFKYFDAEGMYVFDRIYQTFTNNYLVELFYVVNALAYGTDVIQKEGKTPSGYATKITVFSEQGTKKANVLEEIIKNIKWENN</sequence>
<organism evidence="2 3">
    <name type="scientific">Candidatus Saganbacteria bacterium</name>
    <dbReference type="NCBI Taxonomy" id="2575572"/>
    <lineage>
        <taxon>Bacteria</taxon>
        <taxon>Bacillati</taxon>
        <taxon>Saganbacteria</taxon>
    </lineage>
</organism>
<gene>
    <name evidence="2" type="ORF">FD145_1568</name>
</gene>
<evidence type="ECO:0000313" key="2">
    <source>
        <dbReference type="EMBL" id="KAF0132781.1"/>
    </source>
</evidence>
<keyword evidence="1" id="KW-0812">Transmembrane</keyword>
<comment type="caution">
    <text evidence="2">The sequence shown here is derived from an EMBL/GenBank/DDBJ whole genome shotgun (WGS) entry which is preliminary data.</text>
</comment>
<keyword evidence="1" id="KW-0472">Membrane</keyword>
<evidence type="ECO:0000313" key="3">
    <source>
        <dbReference type="Proteomes" id="UP000488506"/>
    </source>
</evidence>
<keyword evidence="1" id="KW-1133">Transmembrane helix</keyword>
<dbReference type="AlphaFoldDB" id="A0A833KZN3"/>
<proteinExistence type="predicted"/>
<dbReference type="EMBL" id="WPAF01000043">
    <property type="protein sequence ID" value="KAF0132781.1"/>
    <property type="molecule type" value="Genomic_DNA"/>
</dbReference>